<evidence type="ECO:0008006" key="4">
    <source>
        <dbReference type="Google" id="ProtNLM"/>
    </source>
</evidence>
<accession>A0A1Y5F2C0</accession>
<dbReference type="AlphaFoldDB" id="A0A1Y5F2C0"/>
<organism evidence="2 3">
    <name type="scientific">Halobacteriovorax marinus</name>
    <dbReference type="NCBI Taxonomy" id="97084"/>
    <lineage>
        <taxon>Bacteria</taxon>
        <taxon>Pseudomonadati</taxon>
        <taxon>Bdellovibrionota</taxon>
        <taxon>Bacteriovoracia</taxon>
        <taxon>Bacteriovoracales</taxon>
        <taxon>Halobacteriovoraceae</taxon>
        <taxon>Halobacteriovorax</taxon>
    </lineage>
</organism>
<dbReference type="InterPro" id="IPR028976">
    <property type="entry name" value="CheC-like_sf"/>
</dbReference>
<evidence type="ECO:0000313" key="3">
    <source>
        <dbReference type="Proteomes" id="UP000196531"/>
    </source>
</evidence>
<gene>
    <name evidence="2" type="ORF">A9Q84_19140</name>
</gene>
<dbReference type="Proteomes" id="UP000196531">
    <property type="component" value="Unassembled WGS sequence"/>
</dbReference>
<dbReference type="EMBL" id="MAAO01000015">
    <property type="protein sequence ID" value="OUR93585.1"/>
    <property type="molecule type" value="Genomic_DNA"/>
</dbReference>
<comment type="caution">
    <text evidence="2">The sequence shown here is derived from an EMBL/GenBank/DDBJ whole genome shotgun (WGS) entry which is preliminary data.</text>
</comment>
<keyword evidence="1" id="KW-0145">Chemotaxis</keyword>
<sequence length="156" mass="17859">MINFGDFSKIVEKECSVAVKDFLDSVHEIKISKLNDQVVYDDICGPSVEVSGEKLNYTCVLQYNVEDNIKYLDLLTKKYPFVDNGELPELDIMDLLGEFLNILCGKINYQLEKEDSHLNIEIPYFSYGVQLEEGQTLGVLKCNFGDLSFKLHYLLN</sequence>
<proteinExistence type="predicted"/>
<dbReference type="GO" id="GO:0006935">
    <property type="term" value="P:chemotaxis"/>
    <property type="evidence" value="ECO:0007669"/>
    <property type="project" value="UniProtKB-KW"/>
</dbReference>
<protein>
    <recommendedName>
        <fullName evidence="4">Chemotaxis phosphatase CheX-like domain-containing protein</fullName>
    </recommendedName>
</protein>
<dbReference type="Gene3D" id="3.40.1550.10">
    <property type="entry name" value="CheC-like"/>
    <property type="match status" value="1"/>
</dbReference>
<name>A0A1Y5F2C0_9BACT</name>
<evidence type="ECO:0000256" key="1">
    <source>
        <dbReference type="ARBA" id="ARBA00022500"/>
    </source>
</evidence>
<evidence type="ECO:0000313" key="2">
    <source>
        <dbReference type="EMBL" id="OUR93585.1"/>
    </source>
</evidence>
<reference evidence="3" key="1">
    <citation type="journal article" date="2017" name="Proc. Natl. Acad. Sci. U.S.A.">
        <title>Simulation of Deepwater Horizon oil plume reveals substrate specialization within a complex community of hydrocarbon-degraders.</title>
        <authorList>
            <person name="Hu P."/>
            <person name="Dubinsky E.A."/>
            <person name="Probst A.J."/>
            <person name="Wang J."/>
            <person name="Sieber C.M.K."/>
            <person name="Tom L.M."/>
            <person name="Gardinali P."/>
            <person name="Banfield J.F."/>
            <person name="Atlas R.M."/>
            <person name="Andersen G.L."/>
        </authorList>
    </citation>
    <scope>NUCLEOTIDE SEQUENCE [LARGE SCALE GENOMIC DNA]</scope>
</reference>